<evidence type="ECO:0000256" key="1">
    <source>
        <dbReference type="ARBA" id="ARBA00001946"/>
    </source>
</evidence>
<organism evidence="17 18">
    <name type="scientific">Adhaeribacter terreus</name>
    <dbReference type="NCBI Taxonomy" id="529703"/>
    <lineage>
        <taxon>Bacteria</taxon>
        <taxon>Pseudomonadati</taxon>
        <taxon>Bacteroidota</taxon>
        <taxon>Cytophagia</taxon>
        <taxon>Cytophagales</taxon>
        <taxon>Hymenobacteraceae</taxon>
        <taxon>Adhaeribacter</taxon>
    </lineage>
</organism>
<evidence type="ECO:0000256" key="5">
    <source>
        <dbReference type="ARBA" id="ARBA00011895"/>
    </source>
</evidence>
<evidence type="ECO:0000256" key="4">
    <source>
        <dbReference type="ARBA" id="ARBA00008391"/>
    </source>
</evidence>
<dbReference type="EC" id="2.4.2.8" evidence="5 15"/>
<accession>A0ABW0E8M7</accession>
<dbReference type="SUPFAM" id="SSF53271">
    <property type="entry name" value="PRTase-like"/>
    <property type="match status" value="1"/>
</dbReference>
<dbReference type="Gene3D" id="3.40.50.2020">
    <property type="match status" value="1"/>
</dbReference>
<comment type="caution">
    <text evidence="17">The sequence shown here is derived from an EMBL/GenBank/DDBJ whole genome shotgun (WGS) entry which is preliminary data.</text>
</comment>
<dbReference type="PANTHER" id="PTHR43340:SF1">
    <property type="entry name" value="HYPOXANTHINE PHOSPHORIBOSYLTRANSFERASE"/>
    <property type="match status" value="1"/>
</dbReference>
<evidence type="ECO:0000313" key="17">
    <source>
        <dbReference type="EMBL" id="MFC5269361.1"/>
    </source>
</evidence>
<evidence type="ECO:0000256" key="13">
    <source>
        <dbReference type="ARBA" id="ARBA00048811"/>
    </source>
</evidence>
<comment type="similarity">
    <text evidence="4 15">Belongs to the purine/pyrimidine phosphoribosyltransferase family.</text>
</comment>
<evidence type="ECO:0000259" key="16">
    <source>
        <dbReference type="Pfam" id="PF00156"/>
    </source>
</evidence>
<reference evidence="18" key="1">
    <citation type="journal article" date="2019" name="Int. J. Syst. Evol. Microbiol.">
        <title>The Global Catalogue of Microorganisms (GCM) 10K type strain sequencing project: providing services to taxonomists for standard genome sequencing and annotation.</title>
        <authorList>
            <consortium name="The Broad Institute Genomics Platform"/>
            <consortium name="The Broad Institute Genome Sequencing Center for Infectious Disease"/>
            <person name="Wu L."/>
            <person name="Ma J."/>
        </authorList>
    </citation>
    <scope>NUCLEOTIDE SEQUENCE [LARGE SCALE GENOMIC DNA]</scope>
    <source>
        <strain evidence="18">KACC 12602</strain>
    </source>
</reference>
<dbReference type="InterPro" id="IPR005904">
    <property type="entry name" value="Hxn_phspho_trans"/>
</dbReference>
<sequence length="179" mass="19899">MASQSVTLHDKSFGIYLPETEILNDIKVVADRINEDYASLNPLFVAVLNGSFMFASDLLKEVSMPCEISFMKVSSYENTTSTGQVTELVGLKENVAGRHLVILEDIVDTGNTVVKLLAMLKERNPASIEIATLLQKPECLKHELSVKYIGREIPNDFVVGYGLDYNGLGRNLRDIYKVL</sequence>
<evidence type="ECO:0000256" key="8">
    <source>
        <dbReference type="ARBA" id="ARBA00022679"/>
    </source>
</evidence>
<name>A0ABW0E8M7_9BACT</name>
<comment type="pathway">
    <text evidence="3 15">Purine metabolism; IMP biosynthesis via salvage pathway; IMP from hypoxanthine: step 1/1.</text>
</comment>
<dbReference type="RefSeq" id="WP_378015739.1">
    <property type="nucleotide sequence ID" value="NZ_JBHSKT010000001.1"/>
</dbReference>
<keyword evidence="7 15" id="KW-0328">Glycosyltransferase</keyword>
<evidence type="ECO:0000256" key="3">
    <source>
        <dbReference type="ARBA" id="ARBA00004669"/>
    </source>
</evidence>
<evidence type="ECO:0000256" key="14">
    <source>
        <dbReference type="ARBA" id="ARBA00049402"/>
    </source>
</evidence>
<evidence type="ECO:0000256" key="12">
    <source>
        <dbReference type="ARBA" id="ARBA00022842"/>
    </source>
</evidence>
<dbReference type="Pfam" id="PF00156">
    <property type="entry name" value="Pribosyltran"/>
    <property type="match status" value="1"/>
</dbReference>
<dbReference type="Proteomes" id="UP001596161">
    <property type="component" value="Unassembled WGS sequence"/>
</dbReference>
<dbReference type="NCBIfam" id="TIGR01203">
    <property type="entry name" value="HGPRTase"/>
    <property type="match status" value="1"/>
</dbReference>
<feature type="domain" description="Phosphoribosyltransferase" evidence="16">
    <location>
        <begin position="21"/>
        <end position="165"/>
    </location>
</feature>
<keyword evidence="12 15" id="KW-0460">Magnesium</keyword>
<gene>
    <name evidence="17" type="primary">hpt</name>
    <name evidence="17" type="ORF">ACFPIB_01985</name>
</gene>
<dbReference type="EMBL" id="JBHSKT010000001">
    <property type="protein sequence ID" value="MFC5269361.1"/>
    <property type="molecule type" value="Genomic_DNA"/>
</dbReference>
<comment type="catalytic activity">
    <reaction evidence="14">
        <text>IMP + diphosphate = hypoxanthine + 5-phospho-alpha-D-ribose 1-diphosphate</text>
        <dbReference type="Rhea" id="RHEA:17973"/>
        <dbReference type="ChEBI" id="CHEBI:17368"/>
        <dbReference type="ChEBI" id="CHEBI:33019"/>
        <dbReference type="ChEBI" id="CHEBI:58017"/>
        <dbReference type="ChEBI" id="CHEBI:58053"/>
        <dbReference type="EC" id="2.4.2.8"/>
    </reaction>
    <physiologicalReaction direction="right-to-left" evidence="14">
        <dbReference type="Rhea" id="RHEA:17975"/>
    </physiologicalReaction>
</comment>
<evidence type="ECO:0000256" key="2">
    <source>
        <dbReference type="ARBA" id="ARBA00004496"/>
    </source>
</evidence>
<keyword evidence="10 15" id="KW-0660">Purine salvage</keyword>
<protein>
    <recommendedName>
        <fullName evidence="5 15">Hypoxanthine phosphoribosyltransferase</fullName>
        <ecNumber evidence="5 15">2.4.2.8</ecNumber>
    </recommendedName>
</protein>
<comment type="subcellular location">
    <subcellularLocation>
        <location evidence="2 15">Cytoplasm</location>
    </subcellularLocation>
</comment>
<proteinExistence type="inferred from homology"/>
<keyword evidence="18" id="KW-1185">Reference proteome</keyword>
<evidence type="ECO:0000256" key="10">
    <source>
        <dbReference type="ARBA" id="ARBA00022726"/>
    </source>
</evidence>
<dbReference type="GO" id="GO:0016757">
    <property type="term" value="F:glycosyltransferase activity"/>
    <property type="evidence" value="ECO:0007669"/>
    <property type="project" value="UniProtKB-KW"/>
</dbReference>
<keyword evidence="11 15" id="KW-0547">Nucleotide-binding</keyword>
<keyword evidence="9 15" id="KW-0479">Metal-binding</keyword>
<dbReference type="InterPro" id="IPR050408">
    <property type="entry name" value="HGPRT"/>
</dbReference>
<keyword evidence="8 15" id="KW-0808">Transferase</keyword>
<evidence type="ECO:0000256" key="9">
    <source>
        <dbReference type="ARBA" id="ARBA00022723"/>
    </source>
</evidence>
<evidence type="ECO:0000313" key="18">
    <source>
        <dbReference type="Proteomes" id="UP001596161"/>
    </source>
</evidence>
<dbReference type="PANTHER" id="PTHR43340">
    <property type="entry name" value="HYPOXANTHINE-GUANINE PHOSPHORIBOSYLTRANSFERASE"/>
    <property type="match status" value="1"/>
</dbReference>
<evidence type="ECO:0000256" key="6">
    <source>
        <dbReference type="ARBA" id="ARBA00022490"/>
    </source>
</evidence>
<evidence type="ECO:0000256" key="15">
    <source>
        <dbReference type="RuleBase" id="RU364099"/>
    </source>
</evidence>
<keyword evidence="6 15" id="KW-0963">Cytoplasm</keyword>
<evidence type="ECO:0000256" key="11">
    <source>
        <dbReference type="ARBA" id="ARBA00022741"/>
    </source>
</evidence>
<comment type="catalytic activity">
    <reaction evidence="13">
        <text>GMP + diphosphate = guanine + 5-phospho-alpha-D-ribose 1-diphosphate</text>
        <dbReference type="Rhea" id="RHEA:25424"/>
        <dbReference type="ChEBI" id="CHEBI:16235"/>
        <dbReference type="ChEBI" id="CHEBI:33019"/>
        <dbReference type="ChEBI" id="CHEBI:58017"/>
        <dbReference type="ChEBI" id="CHEBI:58115"/>
        <dbReference type="EC" id="2.4.2.8"/>
    </reaction>
    <physiologicalReaction direction="right-to-left" evidence="13">
        <dbReference type="Rhea" id="RHEA:25426"/>
    </physiologicalReaction>
</comment>
<dbReference type="InterPro" id="IPR000836">
    <property type="entry name" value="PRTase_dom"/>
</dbReference>
<dbReference type="CDD" id="cd06223">
    <property type="entry name" value="PRTases_typeI"/>
    <property type="match status" value="1"/>
</dbReference>
<comment type="cofactor">
    <cofactor evidence="1 15">
        <name>Mg(2+)</name>
        <dbReference type="ChEBI" id="CHEBI:18420"/>
    </cofactor>
</comment>
<dbReference type="InterPro" id="IPR029057">
    <property type="entry name" value="PRTase-like"/>
</dbReference>
<evidence type="ECO:0000256" key="7">
    <source>
        <dbReference type="ARBA" id="ARBA00022676"/>
    </source>
</evidence>